<evidence type="ECO:0000313" key="2">
    <source>
        <dbReference type="Proteomes" id="UP000663848"/>
    </source>
</evidence>
<name>A0A822ED08_9BILA</name>
<dbReference type="AlphaFoldDB" id="A0A822ED08"/>
<organism evidence="1 2">
    <name type="scientific">Rotaria socialis</name>
    <dbReference type="NCBI Taxonomy" id="392032"/>
    <lineage>
        <taxon>Eukaryota</taxon>
        <taxon>Metazoa</taxon>
        <taxon>Spiralia</taxon>
        <taxon>Gnathifera</taxon>
        <taxon>Rotifera</taxon>
        <taxon>Eurotatoria</taxon>
        <taxon>Bdelloidea</taxon>
        <taxon>Philodinida</taxon>
        <taxon>Philodinidae</taxon>
        <taxon>Rotaria</taxon>
    </lineage>
</organism>
<dbReference type="EMBL" id="CAJOBR010070617">
    <property type="protein sequence ID" value="CAF5098430.1"/>
    <property type="molecule type" value="Genomic_DNA"/>
</dbReference>
<feature type="non-terminal residue" evidence="1">
    <location>
        <position position="80"/>
    </location>
</feature>
<proteinExistence type="predicted"/>
<protein>
    <submittedName>
        <fullName evidence="1">Uncharacterized protein</fullName>
    </submittedName>
</protein>
<evidence type="ECO:0000313" key="1">
    <source>
        <dbReference type="EMBL" id="CAF5098430.1"/>
    </source>
</evidence>
<reference evidence="1" key="1">
    <citation type="submission" date="2021-02" db="EMBL/GenBank/DDBJ databases">
        <authorList>
            <person name="Nowell W R."/>
        </authorList>
    </citation>
    <scope>NUCLEOTIDE SEQUENCE</scope>
</reference>
<dbReference type="Proteomes" id="UP000663848">
    <property type="component" value="Unassembled WGS sequence"/>
</dbReference>
<feature type="non-terminal residue" evidence="1">
    <location>
        <position position="1"/>
    </location>
</feature>
<comment type="caution">
    <text evidence="1">The sequence shown here is derived from an EMBL/GenBank/DDBJ whole genome shotgun (WGS) entry which is preliminary data.</text>
</comment>
<sequence length="80" mass="9046">IKPITTYANVYVATNLITSILLGNNWINTNHIHLFGDQQQLTIPDQYGQHITISYVEPPFINQPALLVNQITLPPYSQTL</sequence>
<accession>A0A822ED08</accession>
<gene>
    <name evidence="1" type="ORF">QYT958_LOCUS44708</name>
</gene>